<evidence type="ECO:0000256" key="5">
    <source>
        <dbReference type="ARBA" id="ARBA00022989"/>
    </source>
</evidence>
<accession>A0A7C1FEU6</accession>
<dbReference type="GO" id="GO:0055085">
    <property type="term" value="P:transmembrane transport"/>
    <property type="evidence" value="ECO:0007669"/>
    <property type="project" value="InterPro"/>
</dbReference>
<feature type="transmembrane region" description="Helical" evidence="7">
    <location>
        <begin position="183"/>
        <end position="205"/>
    </location>
</feature>
<feature type="transmembrane region" description="Helical" evidence="7">
    <location>
        <begin position="144"/>
        <end position="162"/>
    </location>
</feature>
<keyword evidence="2 7" id="KW-0813">Transport</keyword>
<keyword evidence="5 7" id="KW-1133">Transmembrane helix</keyword>
<keyword evidence="3" id="KW-1003">Cell membrane</keyword>
<feature type="transmembrane region" description="Helical" evidence="7">
    <location>
        <begin position="243"/>
        <end position="262"/>
    </location>
</feature>
<dbReference type="PANTHER" id="PTHR43744">
    <property type="entry name" value="ABC TRANSPORTER PERMEASE PROTEIN MG189-RELATED-RELATED"/>
    <property type="match status" value="1"/>
</dbReference>
<evidence type="ECO:0000256" key="7">
    <source>
        <dbReference type="RuleBase" id="RU363032"/>
    </source>
</evidence>
<evidence type="ECO:0000259" key="8">
    <source>
        <dbReference type="PROSITE" id="PS50928"/>
    </source>
</evidence>
<sequence length="277" mass="30937">MPRSITRPLSAILGQCALFAGAILITTPALYMLSASFMTNSELFSARFQLLPSTLYWGNYVEVFARFNFMRYLSNSVFVTGVIVLLNLLFSPMVGYSLAKFDYPGKNILLLFILATVMVPFTAILIPLFLIVRGLGWVNTYQGLIIPFAMSAFGIFLMRQFIVSVPDDYIDAARIDGASEFRIYFQIVLPLIQPALITLAIIVFVASWDEFLWMLVVTTGDALRTLPIGLAKFREQYQTRFELMMAGSVIAAAPVVIMFLALQRRFLQGMAGLSGLK</sequence>
<feature type="domain" description="ABC transmembrane type-1" evidence="8">
    <location>
        <begin position="73"/>
        <end position="262"/>
    </location>
</feature>
<dbReference type="Gene3D" id="1.10.3720.10">
    <property type="entry name" value="MetI-like"/>
    <property type="match status" value="1"/>
</dbReference>
<feature type="transmembrane region" description="Helical" evidence="7">
    <location>
        <begin position="108"/>
        <end position="132"/>
    </location>
</feature>
<feature type="transmembrane region" description="Helical" evidence="7">
    <location>
        <begin position="12"/>
        <end position="33"/>
    </location>
</feature>
<protein>
    <submittedName>
        <fullName evidence="9">Carbohydrate ABC transporter permease</fullName>
    </submittedName>
</protein>
<dbReference type="GO" id="GO:0005886">
    <property type="term" value="C:plasma membrane"/>
    <property type="evidence" value="ECO:0007669"/>
    <property type="project" value="UniProtKB-SubCell"/>
</dbReference>
<dbReference type="CDD" id="cd06261">
    <property type="entry name" value="TM_PBP2"/>
    <property type="match status" value="1"/>
</dbReference>
<name>A0A7C1FEU6_9CHLR</name>
<comment type="similarity">
    <text evidence="7">Belongs to the binding-protein-dependent transport system permease family.</text>
</comment>
<dbReference type="SUPFAM" id="SSF161098">
    <property type="entry name" value="MetI-like"/>
    <property type="match status" value="1"/>
</dbReference>
<evidence type="ECO:0000256" key="2">
    <source>
        <dbReference type="ARBA" id="ARBA00022448"/>
    </source>
</evidence>
<evidence type="ECO:0000256" key="6">
    <source>
        <dbReference type="ARBA" id="ARBA00023136"/>
    </source>
</evidence>
<dbReference type="InterPro" id="IPR000515">
    <property type="entry name" value="MetI-like"/>
</dbReference>
<reference evidence="9" key="1">
    <citation type="journal article" date="2020" name="mSystems">
        <title>Genome- and Community-Level Interaction Insights into Carbon Utilization and Element Cycling Functions of Hydrothermarchaeota in Hydrothermal Sediment.</title>
        <authorList>
            <person name="Zhou Z."/>
            <person name="Liu Y."/>
            <person name="Xu W."/>
            <person name="Pan J."/>
            <person name="Luo Z.H."/>
            <person name="Li M."/>
        </authorList>
    </citation>
    <scope>NUCLEOTIDE SEQUENCE [LARGE SCALE GENOMIC DNA]</scope>
    <source>
        <strain evidence="9">SpSt-289</strain>
    </source>
</reference>
<evidence type="ECO:0000256" key="4">
    <source>
        <dbReference type="ARBA" id="ARBA00022692"/>
    </source>
</evidence>
<organism evidence="9">
    <name type="scientific">Caldilinea aerophila</name>
    <dbReference type="NCBI Taxonomy" id="133453"/>
    <lineage>
        <taxon>Bacteria</taxon>
        <taxon>Bacillati</taxon>
        <taxon>Chloroflexota</taxon>
        <taxon>Caldilineae</taxon>
        <taxon>Caldilineales</taxon>
        <taxon>Caldilineaceae</taxon>
        <taxon>Caldilinea</taxon>
    </lineage>
</organism>
<keyword evidence="6 7" id="KW-0472">Membrane</keyword>
<dbReference type="InterPro" id="IPR035906">
    <property type="entry name" value="MetI-like_sf"/>
</dbReference>
<dbReference type="EMBL" id="DSMG01000077">
    <property type="protein sequence ID" value="HDX31252.1"/>
    <property type="molecule type" value="Genomic_DNA"/>
</dbReference>
<comment type="caution">
    <text evidence="9">The sequence shown here is derived from an EMBL/GenBank/DDBJ whole genome shotgun (WGS) entry which is preliminary data.</text>
</comment>
<evidence type="ECO:0000256" key="3">
    <source>
        <dbReference type="ARBA" id="ARBA00022475"/>
    </source>
</evidence>
<comment type="subcellular location">
    <subcellularLocation>
        <location evidence="1 7">Cell membrane</location>
        <topology evidence="1 7">Multi-pass membrane protein</topology>
    </subcellularLocation>
</comment>
<gene>
    <name evidence="9" type="ORF">ENQ20_07120</name>
</gene>
<proteinExistence type="inferred from homology"/>
<dbReference type="PANTHER" id="PTHR43744:SF12">
    <property type="entry name" value="ABC TRANSPORTER PERMEASE PROTEIN MG189-RELATED"/>
    <property type="match status" value="1"/>
</dbReference>
<dbReference type="Pfam" id="PF00528">
    <property type="entry name" value="BPD_transp_1"/>
    <property type="match status" value="1"/>
</dbReference>
<evidence type="ECO:0000313" key="9">
    <source>
        <dbReference type="EMBL" id="HDX31252.1"/>
    </source>
</evidence>
<feature type="transmembrane region" description="Helical" evidence="7">
    <location>
        <begin position="77"/>
        <end position="96"/>
    </location>
</feature>
<keyword evidence="4 7" id="KW-0812">Transmembrane</keyword>
<dbReference type="PROSITE" id="PS50928">
    <property type="entry name" value="ABC_TM1"/>
    <property type="match status" value="1"/>
</dbReference>
<evidence type="ECO:0000256" key="1">
    <source>
        <dbReference type="ARBA" id="ARBA00004651"/>
    </source>
</evidence>
<dbReference type="AlphaFoldDB" id="A0A7C1FEU6"/>